<keyword evidence="4" id="KW-1185">Reference proteome</keyword>
<dbReference type="SUPFAM" id="SSF143120">
    <property type="entry name" value="YefM-like"/>
    <property type="match status" value="1"/>
</dbReference>
<evidence type="ECO:0000313" key="4">
    <source>
        <dbReference type="Proteomes" id="UP000006048"/>
    </source>
</evidence>
<sequence>MAATTNILEAKTHLSKLIKRALAGEEVIISKANKPLVKLVPYTDPQAKKRRPVGSKLGPVWVADDFDAPLQEMKDYM</sequence>
<dbReference type="Gene3D" id="3.40.1620.10">
    <property type="entry name" value="YefM-like domain"/>
    <property type="match status" value="1"/>
</dbReference>
<evidence type="ECO:0000256" key="1">
    <source>
        <dbReference type="ARBA" id="ARBA00009981"/>
    </source>
</evidence>
<proteinExistence type="inferred from homology"/>
<dbReference type="RefSeq" id="WP_014805113.1">
    <property type="nucleotide sequence ID" value="NC_018020.1"/>
</dbReference>
<dbReference type="EMBL" id="CP002959">
    <property type="protein sequence ID" value="AFM14637.1"/>
    <property type="molecule type" value="Genomic_DNA"/>
</dbReference>
<dbReference type="KEGG" id="tpx:Turpa_4003"/>
<protein>
    <recommendedName>
        <fullName evidence="2">Antitoxin</fullName>
    </recommendedName>
</protein>
<dbReference type="PANTHER" id="PTHR35377">
    <property type="entry name" value="ANTITOXIN VAPB49-RELATED-RELATED"/>
    <property type="match status" value="1"/>
</dbReference>
<reference evidence="3 4" key="1">
    <citation type="submission" date="2012-06" db="EMBL/GenBank/DDBJ databases">
        <title>The complete chromosome of genome of Turneriella parva DSM 21527.</title>
        <authorList>
            <consortium name="US DOE Joint Genome Institute (JGI-PGF)"/>
            <person name="Lucas S."/>
            <person name="Han J."/>
            <person name="Lapidus A."/>
            <person name="Bruce D."/>
            <person name="Goodwin L."/>
            <person name="Pitluck S."/>
            <person name="Peters L."/>
            <person name="Kyrpides N."/>
            <person name="Mavromatis K."/>
            <person name="Ivanova N."/>
            <person name="Mikhailova N."/>
            <person name="Chertkov O."/>
            <person name="Detter J.C."/>
            <person name="Tapia R."/>
            <person name="Han C."/>
            <person name="Land M."/>
            <person name="Hauser L."/>
            <person name="Markowitz V."/>
            <person name="Cheng J.-F."/>
            <person name="Hugenholtz P."/>
            <person name="Woyke T."/>
            <person name="Wu D."/>
            <person name="Gronow S."/>
            <person name="Wellnitz S."/>
            <person name="Brambilla E."/>
            <person name="Klenk H.-P."/>
            <person name="Eisen J.A."/>
        </authorList>
    </citation>
    <scope>NUCLEOTIDE SEQUENCE [LARGE SCALE GENOMIC DNA]</scope>
    <source>
        <strain evidence="4">ATCC BAA-1111 / DSM 21527 / NCTC 11395 / H</strain>
    </source>
</reference>
<dbReference type="NCBIfam" id="TIGR01552">
    <property type="entry name" value="phd_fam"/>
    <property type="match status" value="1"/>
</dbReference>
<dbReference type="PANTHER" id="PTHR35377:SF4">
    <property type="entry name" value="PREVENT-HOST-DEATH FAMILY PROTEIN"/>
    <property type="match status" value="1"/>
</dbReference>
<gene>
    <name evidence="3" type="ordered locus">Turpa_4003</name>
</gene>
<evidence type="ECO:0000313" key="3">
    <source>
        <dbReference type="EMBL" id="AFM14637.1"/>
    </source>
</evidence>
<dbReference type="Proteomes" id="UP000006048">
    <property type="component" value="Chromosome"/>
</dbReference>
<dbReference type="InterPro" id="IPR006442">
    <property type="entry name" value="Antitoxin_Phd/YefM"/>
</dbReference>
<dbReference type="OrthoDB" id="2376460at2"/>
<organism evidence="3 4">
    <name type="scientific">Turneriella parva (strain ATCC BAA-1111 / DSM 21527 / NCTC 11395 / H)</name>
    <name type="common">Leptospira parva</name>
    <dbReference type="NCBI Taxonomy" id="869212"/>
    <lineage>
        <taxon>Bacteria</taxon>
        <taxon>Pseudomonadati</taxon>
        <taxon>Spirochaetota</taxon>
        <taxon>Spirochaetia</taxon>
        <taxon>Leptospirales</taxon>
        <taxon>Leptospiraceae</taxon>
        <taxon>Turneriella</taxon>
    </lineage>
</organism>
<dbReference type="HOGENOM" id="CLU_163140_3_2_12"/>
<evidence type="ECO:0000256" key="2">
    <source>
        <dbReference type="RuleBase" id="RU362080"/>
    </source>
</evidence>
<dbReference type="InterPro" id="IPR051416">
    <property type="entry name" value="phD-YefM_TA_antitoxins"/>
</dbReference>
<dbReference type="Pfam" id="PF02604">
    <property type="entry name" value="PhdYeFM_antitox"/>
    <property type="match status" value="1"/>
</dbReference>
<dbReference type="AlphaFoldDB" id="I4BBI0"/>
<comment type="similarity">
    <text evidence="1 2">Belongs to the phD/YefM antitoxin family.</text>
</comment>
<dbReference type="STRING" id="869212.Turpa_4003"/>
<accession>I4BBI0</accession>
<name>I4BBI0_TURPD</name>
<comment type="function">
    <text evidence="2">Antitoxin component of a type II toxin-antitoxin (TA) system.</text>
</comment>
<dbReference type="InterPro" id="IPR036165">
    <property type="entry name" value="YefM-like_sf"/>
</dbReference>